<evidence type="ECO:0000313" key="2">
    <source>
        <dbReference type="Proteomes" id="UP000625711"/>
    </source>
</evidence>
<dbReference type="Proteomes" id="UP000625711">
    <property type="component" value="Unassembled WGS sequence"/>
</dbReference>
<protein>
    <submittedName>
        <fullName evidence="1">Uncharacterized protein</fullName>
    </submittedName>
</protein>
<comment type="caution">
    <text evidence="1">The sequence shown here is derived from an EMBL/GenBank/DDBJ whole genome shotgun (WGS) entry which is preliminary data.</text>
</comment>
<gene>
    <name evidence="1" type="ORF">GWI33_002885</name>
</gene>
<proteinExistence type="predicted"/>
<keyword evidence="2" id="KW-1185">Reference proteome</keyword>
<name>A0A834MFC3_RHYFE</name>
<sequence length="122" mass="13113">MRFEPGARSAFALLTMDDDDDGSVACLPACRPRLSDPPPDAGGSTTTTTFCLSELMEMGTGMCRGVIIVRKVGFTALIGPGTIQTSTVFDLELFENTLTHTRTQTRGCTMDGEMELIGKDRS</sequence>
<reference evidence="1" key="1">
    <citation type="submission" date="2020-08" db="EMBL/GenBank/DDBJ databases">
        <title>Genome sequencing and assembly of the red palm weevil Rhynchophorus ferrugineus.</title>
        <authorList>
            <person name="Dias G.B."/>
            <person name="Bergman C.M."/>
            <person name="Manee M."/>
        </authorList>
    </citation>
    <scope>NUCLEOTIDE SEQUENCE</scope>
    <source>
        <strain evidence="1">AA-2017</strain>
        <tissue evidence="1">Whole larva</tissue>
    </source>
</reference>
<dbReference type="AlphaFoldDB" id="A0A834MFC3"/>
<dbReference type="EMBL" id="JAACXV010000179">
    <property type="protein sequence ID" value="KAF7282311.1"/>
    <property type="molecule type" value="Genomic_DNA"/>
</dbReference>
<evidence type="ECO:0000313" key="1">
    <source>
        <dbReference type="EMBL" id="KAF7282311.1"/>
    </source>
</evidence>
<accession>A0A834MFC3</accession>
<organism evidence="1 2">
    <name type="scientific">Rhynchophorus ferrugineus</name>
    <name type="common">Red palm weevil</name>
    <name type="synonym">Curculio ferrugineus</name>
    <dbReference type="NCBI Taxonomy" id="354439"/>
    <lineage>
        <taxon>Eukaryota</taxon>
        <taxon>Metazoa</taxon>
        <taxon>Ecdysozoa</taxon>
        <taxon>Arthropoda</taxon>
        <taxon>Hexapoda</taxon>
        <taxon>Insecta</taxon>
        <taxon>Pterygota</taxon>
        <taxon>Neoptera</taxon>
        <taxon>Endopterygota</taxon>
        <taxon>Coleoptera</taxon>
        <taxon>Polyphaga</taxon>
        <taxon>Cucujiformia</taxon>
        <taxon>Curculionidae</taxon>
        <taxon>Dryophthorinae</taxon>
        <taxon>Rhynchophorus</taxon>
    </lineage>
</organism>